<comment type="caution">
    <text evidence="1">The sequence shown here is derived from an EMBL/GenBank/DDBJ whole genome shotgun (WGS) entry which is preliminary data.</text>
</comment>
<dbReference type="HOGENOM" id="CLU_289359_0_0_1"/>
<dbReference type="AlphaFoldDB" id="A0A098VUP6"/>
<dbReference type="VEuPathDB" id="MicrosporidiaDB:DI09_155p20"/>
<proteinExistence type="predicted"/>
<dbReference type="RefSeq" id="XP_013239025.1">
    <property type="nucleotide sequence ID" value="XM_013383571.1"/>
</dbReference>
<dbReference type="GeneID" id="25258525"/>
<keyword evidence="2" id="KW-1185">Reference proteome</keyword>
<protein>
    <submittedName>
        <fullName evidence="1">Uncharacterized protein</fullName>
    </submittedName>
</protein>
<name>A0A098VUP6_9MICR</name>
<dbReference type="Proteomes" id="UP000029725">
    <property type="component" value="Unassembled WGS sequence"/>
</dbReference>
<evidence type="ECO:0000313" key="1">
    <source>
        <dbReference type="EMBL" id="KGG52589.1"/>
    </source>
</evidence>
<accession>A0A098VUP6</accession>
<organism evidence="1 2">
    <name type="scientific">Mitosporidium daphniae</name>
    <dbReference type="NCBI Taxonomy" id="1485682"/>
    <lineage>
        <taxon>Eukaryota</taxon>
        <taxon>Fungi</taxon>
        <taxon>Fungi incertae sedis</taxon>
        <taxon>Microsporidia</taxon>
        <taxon>Mitosporidium</taxon>
    </lineage>
</organism>
<gene>
    <name evidence="1" type="ORF">DI09_155p20</name>
</gene>
<dbReference type="EMBL" id="JMKJ01000061">
    <property type="protein sequence ID" value="KGG52589.1"/>
    <property type="molecule type" value="Genomic_DNA"/>
</dbReference>
<evidence type="ECO:0000313" key="2">
    <source>
        <dbReference type="Proteomes" id="UP000029725"/>
    </source>
</evidence>
<sequence>MRPSRFLPSLRRSFCRRAFQLALLHSFSLIPKPAPLAVNNYVVSPARPVPSLFCITSNSHFEDGGTSLSPLLKDLYPDIDQIYRKEVNDLEEFKLIRDQVKSFFFHAHPSCEHLKERIVTLVDGTLHSCFVKQNSILAVDIFLFITKVSEYMKSRSMDDSFIPWSAVYSYSLMSILETLSKVNLEILCGISPHCRLLEIRYPNPILSQQSEDRLLTSFTNSCVNVLKYAHNSSVHTKPSSFAFTSLSNDEISIPCGLVIQIMFYIRSTAFHDKIALNLTFYERLVDSFLGKGISPATAESLLTSIEMESCSAAKLCIQRKIFHYLASLRSTRILHRLKETGGHAKEIYHDIPTMNIIILNLFIRSLSPSNYGKRYSSTSKEEDELLNRKRRGDFSLAMKFYSQIISNSHPCILKFCVQKDFPLRDGKRTSPFSTHTLCDYDHLQLLQHSTGCALLAQGRTMESFKIFESLWEPFTLKSVKHLSLLRAGFIEDLFNTCFEFSVHLESIFLPLMRMLGFSVEKIDLNSHTTGLWGDLFSTRPSAIRPLFYILACASSNDSALFCARLLTSWKQWIYRLHDEYLGCGTTILLPWSHDNSKPNGVVFVEVSKSTYPELTRRDFLWTPFLLDLLFPVIYHSIRSDRMMLYSPYYGGISGKNGLPFSFTPFSDIYFGSLCSASRGRNFAVSPFVLKFVSLFLSKELICSSRPVFWNTAFTDPCTPPFNFCELFRFASNFGGDTYFTALQVHLNAFDETHLSSLVALCSKLSFEVFAKAVCFYTCSLEKGQFDAVKSRLIFLLAGTKYAIFSGDISALTEKSPSHAITPRTSYALVVYYFKTIALARKTDTKFGELHRTPLLSRSSVLLCMKALALSNHWYDFFTLVKNFIALIPFGMKGILWTLKDSFQYVSTPDSDLLFPKVKVGLQGLPEFAMHVPIIGDTEKASVAVDALIDVLHCSNLFILNKFELHQQLCLLFETKLNVQTVFCLRHGADWDRICCLLVEHLEIPTFSVCSHAQGLSSEKISKKLVVKEVIIEPLKAIVGTTDFMKCLSKAINHEFECIHR</sequence>
<reference evidence="1 2" key="1">
    <citation type="submission" date="2014-04" db="EMBL/GenBank/DDBJ databases">
        <title>A new species of microsporidia sheds light on the evolution of extreme parasitism.</title>
        <authorList>
            <person name="Haag K.L."/>
            <person name="James T.Y."/>
            <person name="Larsson R."/>
            <person name="Schaer T.M."/>
            <person name="Refardt D."/>
            <person name="Pombert J.-F."/>
            <person name="Ebert D."/>
        </authorList>
    </citation>
    <scope>NUCLEOTIDE SEQUENCE [LARGE SCALE GENOMIC DNA]</scope>
    <source>
        <strain evidence="1 2">UGP3</strain>
        <tissue evidence="1">Spores</tissue>
    </source>
</reference>